<organism evidence="3 4">
    <name type="scientific">Alistipes onderdonkii</name>
    <dbReference type="NCBI Taxonomy" id="328813"/>
    <lineage>
        <taxon>Bacteria</taxon>
        <taxon>Pseudomonadati</taxon>
        <taxon>Bacteroidota</taxon>
        <taxon>Bacteroidia</taxon>
        <taxon>Bacteroidales</taxon>
        <taxon>Rikenellaceae</taxon>
        <taxon>Alistipes</taxon>
    </lineage>
</organism>
<dbReference type="InterPro" id="IPR013783">
    <property type="entry name" value="Ig-like_fold"/>
</dbReference>
<dbReference type="SMART" id="SM00060">
    <property type="entry name" value="FN3"/>
    <property type="match status" value="1"/>
</dbReference>
<dbReference type="Pfam" id="PF00041">
    <property type="entry name" value="fn3"/>
    <property type="match status" value="1"/>
</dbReference>
<evidence type="ECO:0000313" key="3">
    <source>
        <dbReference type="EMBL" id="OUN02852.1"/>
    </source>
</evidence>
<dbReference type="RefSeq" id="WP_087402709.1">
    <property type="nucleotide sequence ID" value="NZ_NFHB01000006.1"/>
</dbReference>
<feature type="domain" description="Fibronectin type-III" evidence="2">
    <location>
        <begin position="38"/>
        <end position="132"/>
    </location>
</feature>
<dbReference type="CDD" id="cd00063">
    <property type="entry name" value="FN3"/>
    <property type="match status" value="1"/>
</dbReference>
<dbReference type="PROSITE" id="PS51257">
    <property type="entry name" value="PROKAR_LIPOPROTEIN"/>
    <property type="match status" value="1"/>
</dbReference>
<evidence type="ECO:0000259" key="2">
    <source>
        <dbReference type="PROSITE" id="PS50853"/>
    </source>
</evidence>
<dbReference type="PROSITE" id="PS50853">
    <property type="entry name" value="FN3"/>
    <property type="match status" value="1"/>
</dbReference>
<evidence type="ECO:0000313" key="4">
    <source>
        <dbReference type="Proteomes" id="UP000195772"/>
    </source>
</evidence>
<keyword evidence="1" id="KW-0732">Signal</keyword>
<feature type="signal peptide" evidence="1">
    <location>
        <begin position="1"/>
        <end position="17"/>
    </location>
</feature>
<dbReference type="SUPFAM" id="SSF49265">
    <property type="entry name" value="Fibronectin type III"/>
    <property type="match status" value="1"/>
</dbReference>
<dbReference type="InterPro" id="IPR003961">
    <property type="entry name" value="FN3_dom"/>
</dbReference>
<protein>
    <recommendedName>
        <fullName evidence="2">Fibronectin type-III domain-containing protein</fullName>
    </recommendedName>
</protein>
<name>A0A1Y3QT56_9BACT</name>
<dbReference type="Gene3D" id="2.60.40.10">
    <property type="entry name" value="Immunoglobulins"/>
    <property type="match status" value="1"/>
</dbReference>
<accession>A0A1Y3QT56</accession>
<comment type="caution">
    <text evidence="3">The sequence shown here is derived from an EMBL/GenBank/DDBJ whole genome shotgun (WGS) entry which is preliminary data.</text>
</comment>
<dbReference type="Proteomes" id="UP000195772">
    <property type="component" value="Unassembled WGS sequence"/>
</dbReference>
<proteinExistence type="predicted"/>
<dbReference type="AlphaFoldDB" id="A0A1Y3QT56"/>
<gene>
    <name evidence="3" type="ORF">B5G41_09980</name>
</gene>
<sequence length="264" mass="28539">MKIFKMLTALAAFFAVALFSGCDDDKRPEPDPQPVKLASPEIVFKDVKPTSFAASWTAVEHAAAFGYKLLTTEGGQEVVVAEVASYDAVEVSFSGLKPATEYTLEVVALAGNDPGYTDSDPAKASTTTADEPVVVTSPWVDVEFFYETVGGKGTLRVTNKANVKCAHFYSSTETVNVIGEGYDDEKTLIGYILLDYEENVPGVYMDTAEHKFNNNGAGFKAGDKLFYYVVGVDAADKPGDLNWFWVEIPANIGDPVIILDSPEV</sequence>
<dbReference type="InterPro" id="IPR036116">
    <property type="entry name" value="FN3_sf"/>
</dbReference>
<feature type="chain" id="PRO_5012079256" description="Fibronectin type-III domain-containing protein" evidence="1">
    <location>
        <begin position="18"/>
        <end position="264"/>
    </location>
</feature>
<evidence type="ECO:0000256" key="1">
    <source>
        <dbReference type="SAM" id="SignalP"/>
    </source>
</evidence>
<dbReference type="EMBL" id="NFHB01000006">
    <property type="protein sequence ID" value="OUN02852.1"/>
    <property type="molecule type" value="Genomic_DNA"/>
</dbReference>
<reference evidence="4" key="1">
    <citation type="submission" date="2017-04" db="EMBL/GenBank/DDBJ databases">
        <title>Function of individual gut microbiota members based on whole genome sequencing of pure cultures obtained from chicken caecum.</title>
        <authorList>
            <person name="Medvecky M."/>
            <person name="Cejkova D."/>
            <person name="Polansky O."/>
            <person name="Karasova D."/>
            <person name="Kubasova T."/>
            <person name="Cizek A."/>
            <person name="Rychlik I."/>
        </authorList>
    </citation>
    <scope>NUCLEOTIDE SEQUENCE [LARGE SCALE GENOMIC DNA]</scope>
    <source>
        <strain evidence="4">An90</strain>
    </source>
</reference>